<dbReference type="InterPro" id="IPR034660">
    <property type="entry name" value="DinB/YfiT-like"/>
</dbReference>
<dbReference type="EMBL" id="QGTD01000005">
    <property type="protein sequence ID" value="PWU69602.1"/>
    <property type="molecule type" value="Genomic_DNA"/>
</dbReference>
<comment type="caution">
    <text evidence="1">The sequence shown here is derived from an EMBL/GenBank/DDBJ whole genome shotgun (WGS) entry which is preliminary data.</text>
</comment>
<dbReference type="AlphaFoldDB" id="A0A317L1C6"/>
<dbReference type="OrthoDB" id="2599194at2"/>
<proteinExistence type="predicted"/>
<gene>
    <name evidence="1" type="ORF">DLJ74_06440</name>
</gene>
<dbReference type="InterPro" id="IPR011463">
    <property type="entry name" value="DUF1569"/>
</dbReference>
<organism evidence="1 2">
    <name type="scientific">Gracilibacillus dipsosauri</name>
    <dbReference type="NCBI Taxonomy" id="178340"/>
    <lineage>
        <taxon>Bacteria</taxon>
        <taxon>Bacillati</taxon>
        <taxon>Bacillota</taxon>
        <taxon>Bacilli</taxon>
        <taxon>Bacillales</taxon>
        <taxon>Bacillaceae</taxon>
        <taxon>Gracilibacillus</taxon>
    </lineage>
</organism>
<dbReference type="Proteomes" id="UP000245624">
    <property type="component" value="Unassembled WGS sequence"/>
</dbReference>
<evidence type="ECO:0008006" key="3">
    <source>
        <dbReference type="Google" id="ProtNLM"/>
    </source>
</evidence>
<dbReference type="RefSeq" id="WP_109983815.1">
    <property type="nucleotide sequence ID" value="NZ_JAJUIE010000110.1"/>
</dbReference>
<sequence length="151" mass="17267">MKNIFNPLHLQEILNRIDKLSPDSKSKWGKMDVAQMLAHCSAFQDIAMGQSHPARGWLGIFIGNLVKPMFYNDKPLAQNMSTIPTILIVEEKEFETEKEKLKGKIITFQNNGPEKCTTHPHPFFGKLTPEQWGKGIYKHLDHHLKQFGVGE</sequence>
<dbReference type="Gene3D" id="1.20.120.450">
    <property type="entry name" value="dinb family like domain"/>
    <property type="match status" value="1"/>
</dbReference>
<protein>
    <recommendedName>
        <fullName evidence="3">DUF1569 domain-containing protein</fullName>
    </recommendedName>
</protein>
<evidence type="ECO:0000313" key="1">
    <source>
        <dbReference type="EMBL" id="PWU69602.1"/>
    </source>
</evidence>
<dbReference type="Pfam" id="PF07606">
    <property type="entry name" value="DUF1569"/>
    <property type="match status" value="1"/>
</dbReference>
<name>A0A317L1C6_9BACI</name>
<reference evidence="1 2" key="1">
    <citation type="submission" date="2018-05" db="EMBL/GenBank/DDBJ databases">
        <title>Genomic analysis of Gracilibacillus dipsosauri DD1 reveals novel features of a salt-tolerant amylase.</title>
        <authorList>
            <person name="Deutch C.E."/>
            <person name="Yang S."/>
        </authorList>
    </citation>
    <scope>NUCLEOTIDE SEQUENCE [LARGE SCALE GENOMIC DNA]</scope>
    <source>
        <strain evidence="1 2">DD1</strain>
    </source>
</reference>
<accession>A0A317L1C6</accession>
<keyword evidence="2" id="KW-1185">Reference proteome</keyword>
<evidence type="ECO:0000313" key="2">
    <source>
        <dbReference type="Proteomes" id="UP000245624"/>
    </source>
</evidence>